<dbReference type="Proteomes" id="UP000034883">
    <property type="component" value="Chromosome"/>
</dbReference>
<comment type="similarity">
    <text evidence="1">Belongs to the universal stress protein A family.</text>
</comment>
<dbReference type="InterPro" id="IPR014729">
    <property type="entry name" value="Rossmann-like_a/b/a_fold"/>
</dbReference>
<gene>
    <name evidence="3" type="ORF">DB32_005938</name>
</gene>
<keyword evidence="4" id="KW-1185">Reference proteome</keyword>
<dbReference type="PRINTS" id="PR01438">
    <property type="entry name" value="UNVRSLSTRESS"/>
</dbReference>
<dbReference type="SUPFAM" id="SSF52402">
    <property type="entry name" value="Adenine nucleotide alpha hydrolases-like"/>
    <property type="match status" value="1"/>
</dbReference>
<protein>
    <submittedName>
        <fullName evidence="3">Universal stress protein UspA</fullName>
    </submittedName>
</protein>
<dbReference type="CDD" id="cd00293">
    <property type="entry name" value="USP-like"/>
    <property type="match status" value="1"/>
</dbReference>
<organism evidence="3 4">
    <name type="scientific">Sandaracinus amylolyticus</name>
    <dbReference type="NCBI Taxonomy" id="927083"/>
    <lineage>
        <taxon>Bacteria</taxon>
        <taxon>Pseudomonadati</taxon>
        <taxon>Myxococcota</taxon>
        <taxon>Polyangia</taxon>
        <taxon>Polyangiales</taxon>
        <taxon>Sandaracinaceae</taxon>
        <taxon>Sandaracinus</taxon>
    </lineage>
</organism>
<dbReference type="InterPro" id="IPR006016">
    <property type="entry name" value="UspA"/>
</dbReference>
<name>A0A0F6SGJ2_9BACT</name>
<accession>A0A0F6SGJ2</accession>
<reference evidence="3 4" key="1">
    <citation type="submission" date="2015-03" db="EMBL/GenBank/DDBJ databases">
        <title>Genome assembly of Sandaracinus amylolyticus DSM 53668.</title>
        <authorList>
            <person name="Sharma G."/>
            <person name="Subramanian S."/>
        </authorList>
    </citation>
    <scope>NUCLEOTIDE SEQUENCE [LARGE SCALE GENOMIC DNA]</scope>
    <source>
        <strain evidence="3 4">DSM 53668</strain>
    </source>
</reference>
<feature type="domain" description="UspA" evidence="2">
    <location>
        <begin position="9"/>
        <end position="146"/>
    </location>
</feature>
<dbReference type="InterPro" id="IPR006015">
    <property type="entry name" value="Universal_stress_UspA"/>
</dbReference>
<sequence length="191" mass="21123">MAQPEQSYRIVVGMDLEEAGDVALVEALRLAQRVPGSEVHPVYAIAADPAVQLKAVDDMSRHLVRAMQRLAERIERICADQHVSQRTRMHVRFGDPVKVLQQVAVDYDADVIVVGTHGRRGVERLLLGSVASDLVRVARLPVIVARPKDFQGLEKSEQLDPARPGEELAKQRIVSDVIHVGRRDSHIAGLI</sequence>
<dbReference type="AlphaFoldDB" id="A0A0F6SGJ2"/>
<proteinExistence type="inferred from homology"/>
<dbReference type="OrthoDB" id="9788959at2"/>
<dbReference type="PANTHER" id="PTHR46268">
    <property type="entry name" value="STRESS RESPONSE PROTEIN NHAX"/>
    <property type="match status" value="1"/>
</dbReference>
<dbReference type="PANTHER" id="PTHR46268:SF15">
    <property type="entry name" value="UNIVERSAL STRESS PROTEIN HP_0031"/>
    <property type="match status" value="1"/>
</dbReference>
<dbReference type="KEGG" id="samy:DB32_005938"/>
<dbReference type="Gene3D" id="3.40.50.620">
    <property type="entry name" value="HUPs"/>
    <property type="match status" value="1"/>
</dbReference>
<dbReference type="STRING" id="927083.DB32_005938"/>
<dbReference type="Pfam" id="PF00582">
    <property type="entry name" value="Usp"/>
    <property type="match status" value="1"/>
</dbReference>
<dbReference type="EMBL" id="CP011125">
    <property type="protein sequence ID" value="AKF08789.1"/>
    <property type="molecule type" value="Genomic_DNA"/>
</dbReference>
<dbReference type="RefSeq" id="WP_053235894.1">
    <property type="nucleotide sequence ID" value="NZ_CP011125.1"/>
</dbReference>
<evidence type="ECO:0000259" key="2">
    <source>
        <dbReference type="Pfam" id="PF00582"/>
    </source>
</evidence>
<evidence type="ECO:0000313" key="4">
    <source>
        <dbReference type="Proteomes" id="UP000034883"/>
    </source>
</evidence>
<evidence type="ECO:0000313" key="3">
    <source>
        <dbReference type="EMBL" id="AKF08789.1"/>
    </source>
</evidence>
<evidence type="ECO:0000256" key="1">
    <source>
        <dbReference type="ARBA" id="ARBA00008791"/>
    </source>
</evidence>